<name>A0A4Z1K4S8_9HELO</name>
<comment type="caution">
    <text evidence="1">The sequence shown here is derived from an EMBL/GenBank/DDBJ whole genome shotgun (WGS) entry which is preliminary data.</text>
</comment>
<keyword evidence="2" id="KW-1185">Reference proteome</keyword>
<sequence length="64" mass="7123">MNQSIRRRGTADAPVLNLNGEMVSKGNGDPNVSDTRMELRSVMQCNAIRIHPPQREILIPIPDV</sequence>
<protein>
    <submittedName>
        <fullName evidence="1">Uncharacterized protein</fullName>
    </submittedName>
</protein>
<accession>A0A4Z1K4S8</accession>
<gene>
    <name evidence="1" type="ORF">BPOR_1332g00010</name>
</gene>
<organism evidence="1 2">
    <name type="scientific">Botrytis porri</name>
    <dbReference type="NCBI Taxonomy" id="87229"/>
    <lineage>
        <taxon>Eukaryota</taxon>
        <taxon>Fungi</taxon>
        <taxon>Dikarya</taxon>
        <taxon>Ascomycota</taxon>
        <taxon>Pezizomycotina</taxon>
        <taxon>Leotiomycetes</taxon>
        <taxon>Helotiales</taxon>
        <taxon>Sclerotiniaceae</taxon>
        <taxon>Botrytis</taxon>
    </lineage>
</organism>
<dbReference type="Proteomes" id="UP000297280">
    <property type="component" value="Unassembled WGS sequence"/>
</dbReference>
<evidence type="ECO:0000313" key="1">
    <source>
        <dbReference type="EMBL" id="TGO81131.1"/>
    </source>
</evidence>
<dbReference type="EMBL" id="PQXO01001324">
    <property type="protein sequence ID" value="TGO81131.1"/>
    <property type="molecule type" value="Genomic_DNA"/>
</dbReference>
<evidence type="ECO:0000313" key="2">
    <source>
        <dbReference type="Proteomes" id="UP000297280"/>
    </source>
</evidence>
<proteinExistence type="predicted"/>
<dbReference type="AlphaFoldDB" id="A0A4Z1K4S8"/>
<reference evidence="1 2" key="1">
    <citation type="submission" date="2017-12" db="EMBL/GenBank/DDBJ databases">
        <title>Comparative genomics of Botrytis spp.</title>
        <authorList>
            <person name="Valero-Jimenez C.A."/>
            <person name="Tapia P."/>
            <person name="Veloso J."/>
            <person name="Silva-Moreno E."/>
            <person name="Staats M."/>
            <person name="Valdes J.H."/>
            <person name="Van Kan J.A.L."/>
        </authorList>
    </citation>
    <scope>NUCLEOTIDE SEQUENCE [LARGE SCALE GENOMIC DNA]</scope>
    <source>
        <strain evidence="1 2">MUCL3349</strain>
    </source>
</reference>